<keyword evidence="8" id="KW-1185">Reference proteome</keyword>
<dbReference type="InterPro" id="IPR005144">
    <property type="entry name" value="ATP-cone_dom"/>
</dbReference>
<dbReference type="OrthoDB" id="3000483at2759"/>
<dbReference type="AlphaFoldDB" id="A0A0Q9X6R0"/>
<name>A0A0Q9X6R0_DROMO</name>
<dbReference type="SMR" id="A0A0Q9X6R0"/>
<dbReference type="SUPFAM" id="SSF48168">
    <property type="entry name" value="R1 subunit of ribonucleotide reductase, N-terminal domain"/>
    <property type="match status" value="1"/>
</dbReference>
<gene>
    <name evidence="7" type="primary">Dmoj\GI18284</name>
    <name evidence="7" type="ORF">Dmoj_GI18284</name>
</gene>
<evidence type="ECO:0000256" key="3">
    <source>
        <dbReference type="ARBA" id="ARBA00022840"/>
    </source>
</evidence>
<dbReference type="InterPro" id="IPR008926">
    <property type="entry name" value="RNR_R1-su_N"/>
</dbReference>
<keyword evidence="3 5" id="KW-0067">ATP-binding</keyword>
<evidence type="ECO:0000256" key="4">
    <source>
        <dbReference type="ARBA" id="ARBA00031255"/>
    </source>
</evidence>
<evidence type="ECO:0000313" key="7">
    <source>
        <dbReference type="EMBL" id="KRG03884.1"/>
    </source>
</evidence>
<accession>A0A0Q9X6R0</accession>
<evidence type="ECO:0000256" key="1">
    <source>
        <dbReference type="ARBA" id="ARBA00019284"/>
    </source>
</evidence>
<evidence type="ECO:0000256" key="2">
    <source>
        <dbReference type="ARBA" id="ARBA00022741"/>
    </source>
</evidence>
<dbReference type="eggNOG" id="KOG1112">
    <property type="taxonomic scope" value="Eukaryota"/>
</dbReference>
<reference evidence="7 8" key="1">
    <citation type="journal article" date="2007" name="Nature">
        <title>Evolution of genes and genomes on the Drosophila phylogeny.</title>
        <authorList>
            <consortium name="Drosophila 12 Genomes Consortium"/>
            <person name="Clark A.G."/>
            <person name="Eisen M.B."/>
            <person name="Smith D.R."/>
            <person name="Bergman C.M."/>
            <person name="Oliver B."/>
            <person name="Markow T.A."/>
            <person name="Kaufman T.C."/>
            <person name="Kellis M."/>
            <person name="Gelbart W."/>
            <person name="Iyer V.N."/>
            <person name="Pollard D.A."/>
            <person name="Sackton T.B."/>
            <person name="Larracuente A.M."/>
            <person name="Singh N.D."/>
            <person name="Abad J.P."/>
            <person name="Abt D.N."/>
            <person name="Adryan B."/>
            <person name="Aguade M."/>
            <person name="Akashi H."/>
            <person name="Anderson W.W."/>
            <person name="Aquadro C.F."/>
            <person name="Ardell D.H."/>
            <person name="Arguello R."/>
            <person name="Artieri C.G."/>
            <person name="Barbash D.A."/>
            <person name="Barker D."/>
            <person name="Barsanti P."/>
            <person name="Batterham P."/>
            <person name="Batzoglou S."/>
            <person name="Begun D."/>
            <person name="Bhutkar A."/>
            <person name="Blanco E."/>
            <person name="Bosak S.A."/>
            <person name="Bradley R.K."/>
            <person name="Brand A.D."/>
            <person name="Brent M.R."/>
            <person name="Brooks A.N."/>
            <person name="Brown R.H."/>
            <person name="Butlin R.K."/>
            <person name="Caggese C."/>
            <person name="Calvi B.R."/>
            <person name="Bernardo de Carvalho A."/>
            <person name="Caspi A."/>
            <person name="Castrezana S."/>
            <person name="Celniker S.E."/>
            <person name="Chang J.L."/>
            <person name="Chapple C."/>
            <person name="Chatterji S."/>
            <person name="Chinwalla A."/>
            <person name="Civetta A."/>
            <person name="Clifton S.W."/>
            <person name="Comeron J.M."/>
            <person name="Costello J.C."/>
            <person name="Coyne J.A."/>
            <person name="Daub J."/>
            <person name="David R.G."/>
            <person name="Delcher A.L."/>
            <person name="Delehaunty K."/>
            <person name="Do C.B."/>
            <person name="Ebling H."/>
            <person name="Edwards K."/>
            <person name="Eickbush T."/>
            <person name="Evans J.D."/>
            <person name="Filipski A."/>
            <person name="Findeiss S."/>
            <person name="Freyhult E."/>
            <person name="Fulton L."/>
            <person name="Fulton R."/>
            <person name="Garcia A.C."/>
            <person name="Gardiner A."/>
            <person name="Garfield D.A."/>
            <person name="Garvin B.E."/>
            <person name="Gibson G."/>
            <person name="Gilbert D."/>
            <person name="Gnerre S."/>
            <person name="Godfrey J."/>
            <person name="Good R."/>
            <person name="Gotea V."/>
            <person name="Gravely B."/>
            <person name="Greenberg A.J."/>
            <person name="Griffiths-Jones S."/>
            <person name="Gross S."/>
            <person name="Guigo R."/>
            <person name="Gustafson E.A."/>
            <person name="Haerty W."/>
            <person name="Hahn M.W."/>
            <person name="Halligan D.L."/>
            <person name="Halpern A.L."/>
            <person name="Halter G.M."/>
            <person name="Han M.V."/>
            <person name="Heger A."/>
            <person name="Hillier L."/>
            <person name="Hinrichs A.S."/>
            <person name="Holmes I."/>
            <person name="Hoskins R.A."/>
            <person name="Hubisz M.J."/>
            <person name="Hultmark D."/>
            <person name="Huntley M.A."/>
            <person name="Jaffe D.B."/>
            <person name="Jagadeeshan S."/>
            <person name="Jeck W.R."/>
            <person name="Johnson J."/>
            <person name="Jones C.D."/>
            <person name="Jordan W.C."/>
            <person name="Karpen G.H."/>
            <person name="Kataoka E."/>
            <person name="Keightley P.D."/>
            <person name="Kheradpour P."/>
            <person name="Kirkness E.F."/>
            <person name="Koerich L.B."/>
            <person name="Kristiansen K."/>
            <person name="Kudrna D."/>
            <person name="Kulathinal R.J."/>
            <person name="Kumar S."/>
            <person name="Kwok R."/>
            <person name="Lander E."/>
            <person name="Langley C.H."/>
            <person name="Lapoint R."/>
            <person name="Lazzaro B.P."/>
            <person name="Lee S.J."/>
            <person name="Levesque L."/>
            <person name="Li R."/>
            <person name="Lin C.F."/>
            <person name="Lin M.F."/>
            <person name="Lindblad-Toh K."/>
            <person name="Llopart A."/>
            <person name="Long M."/>
            <person name="Low L."/>
            <person name="Lozovsky E."/>
            <person name="Lu J."/>
            <person name="Luo M."/>
            <person name="Machado C.A."/>
            <person name="Makalowski W."/>
            <person name="Marzo M."/>
            <person name="Matsuda M."/>
            <person name="Matzkin L."/>
            <person name="McAllister B."/>
            <person name="McBride C.S."/>
            <person name="McKernan B."/>
            <person name="McKernan K."/>
            <person name="Mendez-Lago M."/>
            <person name="Minx P."/>
            <person name="Mollenhauer M.U."/>
            <person name="Montooth K."/>
            <person name="Mount S.M."/>
            <person name="Mu X."/>
            <person name="Myers E."/>
            <person name="Negre B."/>
            <person name="Newfeld S."/>
            <person name="Nielsen R."/>
            <person name="Noor M.A."/>
            <person name="O'Grady P."/>
            <person name="Pachter L."/>
            <person name="Papaceit M."/>
            <person name="Parisi M.J."/>
            <person name="Parisi M."/>
            <person name="Parts L."/>
            <person name="Pedersen J.S."/>
            <person name="Pesole G."/>
            <person name="Phillippy A.M."/>
            <person name="Ponting C.P."/>
            <person name="Pop M."/>
            <person name="Porcelli D."/>
            <person name="Powell J.R."/>
            <person name="Prohaska S."/>
            <person name="Pruitt K."/>
            <person name="Puig M."/>
            <person name="Quesneville H."/>
            <person name="Ram K.R."/>
            <person name="Rand D."/>
            <person name="Rasmussen M.D."/>
            <person name="Reed L.K."/>
            <person name="Reenan R."/>
            <person name="Reily A."/>
            <person name="Remington K.A."/>
            <person name="Rieger T.T."/>
            <person name="Ritchie M.G."/>
            <person name="Robin C."/>
            <person name="Rogers Y.H."/>
            <person name="Rohde C."/>
            <person name="Rozas J."/>
            <person name="Rubenfield M.J."/>
            <person name="Ruiz A."/>
            <person name="Russo S."/>
            <person name="Salzberg S.L."/>
            <person name="Sanchez-Gracia A."/>
            <person name="Saranga D.J."/>
            <person name="Sato H."/>
            <person name="Schaeffer S.W."/>
            <person name="Schatz M.C."/>
            <person name="Schlenke T."/>
            <person name="Schwartz R."/>
            <person name="Segarra C."/>
            <person name="Singh R.S."/>
            <person name="Sirot L."/>
            <person name="Sirota M."/>
            <person name="Sisneros N.B."/>
            <person name="Smith C.D."/>
            <person name="Smith T.F."/>
            <person name="Spieth J."/>
            <person name="Stage D.E."/>
            <person name="Stark A."/>
            <person name="Stephan W."/>
            <person name="Strausberg R.L."/>
            <person name="Strempel S."/>
            <person name="Sturgill D."/>
            <person name="Sutton G."/>
            <person name="Sutton G.G."/>
            <person name="Tao W."/>
            <person name="Teichmann S."/>
            <person name="Tobari Y.N."/>
            <person name="Tomimura Y."/>
            <person name="Tsolas J.M."/>
            <person name="Valente V.L."/>
            <person name="Venter E."/>
            <person name="Venter J.C."/>
            <person name="Vicario S."/>
            <person name="Vieira F.G."/>
            <person name="Vilella A.J."/>
            <person name="Villasante A."/>
            <person name="Walenz B."/>
            <person name="Wang J."/>
            <person name="Wasserman M."/>
            <person name="Watts T."/>
            <person name="Wilson D."/>
            <person name="Wilson R.K."/>
            <person name="Wing R.A."/>
            <person name="Wolfner M.F."/>
            <person name="Wong A."/>
            <person name="Wong G.K."/>
            <person name="Wu C.I."/>
            <person name="Wu G."/>
            <person name="Yamamoto D."/>
            <person name="Yang H.P."/>
            <person name="Yang S.P."/>
            <person name="Yorke J.A."/>
            <person name="Yoshida K."/>
            <person name="Zdobnov E."/>
            <person name="Zhang P."/>
            <person name="Zhang Y."/>
            <person name="Zimin A.V."/>
            <person name="Baldwin J."/>
            <person name="Abdouelleil A."/>
            <person name="Abdulkadir J."/>
            <person name="Abebe A."/>
            <person name="Abera B."/>
            <person name="Abreu J."/>
            <person name="Acer S.C."/>
            <person name="Aftuck L."/>
            <person name="Alexander A."/>
            <person name="An P."/>
            <person name="Anderson E."/>
            <person name="Anderson S."/>
            <person name="Arachi H."/>
            <person name="Azer M."/>
            <person name="Bachantsang P."/>
            <person name="Barry A."/>
            <person name="Bayul T."/>
            <person name="Berlin A."/>
            <person name="Bessette D."/>
            <person name="Bloom T."/>
            <person name="Blye J."/>
            <person name="Boguslavskiy L."/>
            <person name="Bonnet C."/>
            <person name="Boukhgalter B."/>
            <person name="Bourzgui I."/>
            <person name="Brown A."/>
            <person name="Cahill P."/>
            <person name="Channer S."/>
            <person name="Cheshatsang Y."/>
            <person name="Chuda L."/>
            <person name="Citroen M."/>
            <person name="Collymore A."/>
            <person name="Cooke P."/>
            <person name="Costello M."/>
            <person name="D'Aco K."/>
            <person name="Daza R."/>
            <person name="De Haan G."/>
            <person name="DeGray S."/>
            <person name="DeMaso C."/>
            <person name="Dhargay N."/>
            <person name="Dooley K."/>
            <person name="Dooley E."/>
            <person name="Doricent M."/>
            <person name="Dorje P."/>
            <person name="Dorjee K."/>
            <person name="Dupes A."/>
            <person name="Elong R."/>
            <person name="Falk J."/>
            <person name="Farina A."/>
            <person name="Faro S."/>
            <person name="Ferguson D."/>
            <person name="Fisher S."/>
            <person name="Foley C.D."/>
            <person name="Franke A."/>
            <person name="Friedrich D."/>
            <person name="Gadbois L."/>
            <person name="Gearin G."/>
            <person name="Gearin C.R."/>
            <person name="Giannoukos G."/>
            <person name="Goode T."/>
            <person name="Graham J."/>
            <person name="Grandbois E."/>
            <person name="Grewal S."/>
            <person name="Gyaltsen K."/>
            <person name="Hafez N."/>
            <person name="Hagos B."/>
            <person name="Hall J."/>
            <person name="Henson C."/>
            <person name="Hollinger A."/>
            <person name="Honan T."/>
            <person name="Huard M.D."/>
            <person name="Hughes L."/>
            <person name="Hurhula B."/>
            <person name="Husby M.E."/>
            <person name="Kamat A."/>
            <person name="Kanga B."/>
            <person name="Kashin S."/>
            <person name="Khazanovich D."/>
            <person name="Kisner P."/>
            <person name="Lance K."/>
            <person name="Lara M."/>
            <person name="Lee W."/>
            <person name="Lennon N."/>
            <person name="Letendre F."/>
            <person name="LeVine R."/>
            <person name="Lipovsky A."/>
            <person name="Liu X."/>
            <person name="Liu J."/>
            <person name="Liu S."/>
            <person name="Lokyitsang T."/>
            <person name="Lokyitsang Y."/>
            <person name="Lubonja R."/>
            <person name="Lui A."/>
            <person name="MacDonald P."/>
            <person name="Magnisalis V."/>
            <person name="Maru K."/>
            <person name="Matthews C."/>
            <person name="McCusker W."/>
            <person name="McDonough S."/>
            <person name="Mehta T."/>
            <person name="Meldrim J."/>
            <person name="Meneus L."/>
            <person name="Mihai O."/>
            <person name="Mihalev A."/>
            <person name="Mihova T."/>
            <person name="Mittelman R."/>
            <person name="Mlenga V."/>
            <person name="Montmayeur A."/>
            <person name="Mulrain L."/>
            <person name="Navidi A."/>
            <person name="Naylor J."/>
            <person name="Negash T."/>
            <person name="Nguyen T."/>
            <person name="Nguyen N."/>
            <person name="Nicol R."/>
            <person name="Norbu C."/>
            <person name="Norbu N."/>
            <person name="Novod N."/>
            <person name="O'Neill B."/>
            <person name="Osman S."/>
            <person name="Markiewicz E."/>
            <person name="Oyono O.L."/>
            <person name="Patti C."/>
            <person name="Phunkhang P."/>
            <person name="Pierre F."/>
            <person name="Priest M."/>
            <person name="Raghuraman S."/>
            <person name="Rege F."/>
            <person name="Reyes R."/>
            <person name="Rise C."/>
            <person name="Rogov P."/>
            <person name="Ross K."/>
            <person name="Ryan E."/>
            <person name="Settipalli S."/>
            <person name="Shea T."/>
            <person name="Sherpa N."/>
            <person name="Shi L."/>
            <person name="Shih D."/>
            <person name="Sparrow T."/>
            <person name="Spaulding J."/>
            <person name="Stalker J."/>
            <person name="Stange-Thomann N."/>
            <person name="Stavropoulos S."/>
            <person name="Stone C."/>
            <person name="Strader C."/>
            <person name="Tesfaye S."/>
            <person name="Thomson T."/>
            <person name="Thoulutsang Y."/>
            <person name="Thoulutsang D."/>
            <person name="Topham K."/>
            <person name="Topping I."/>
            <person name="Tsamla T."/>
            <person name="Vassiliev H."/>
            <person name="Vo A."/>
            <person name="Wangchuk T."/>
            <person name="Wangdi T."/>
            <person name="Weiand M."/>
            <person name="Wilkinson J."/>
            <person name="Wilson A."/>
            <person name="Yadav S."/>
            <person name="Young G."/>
            <person name="Yu Q."/>
            <person name="Zembek L."/>
            <person name="Zhong D."/>
            <person name="Zimmer A."/>
            <person name="Zwirko Z."/>
            <person name="Jaffe D.B."/>
            <person name="Alvarez P."/>
            <person name="Brockman W."/>
            <person name="Butler J."/>
            <person name="Chin C."/>
            <person name="Gnerre S."/>
            <person name="Grabherr M."/>
            <person name="Kleber M."/>
            <person name="Mauceli E."/>
            <person name="MacCallum I."/>
        </authorList>
    </citation>
    <scope>NUCLEOTIDE SEQUENCE [LARGE SCALE GENOMIC DNA]</scope>
    <source>
        <strain evidence="8">Tucson 15081-1352.22</strain>
    </source>
</reference>
<dbReference type="Proteomes" id="UP000009192">
    <property type="component" value="Unassembled WGS sequence"/>
</dbReference>
<evidence type="ECO:0000313" key="8">
    <source>
        <dbReference type="Proteomes" id="UP000009192"/>
    </source>
</evidence>
<keyword evidence="2 5" id="KW-0547">Nucleotide-binding</keyword>
<protein>
    <recommendedName>
        <fullName evidence="1">Ribonucleoside-diphosphate reductase large subunit</fullName>
    </recommendedName>
    <alternativeName>
        <fullName evidence="4">Ribonucleotide reductase large subunit</fullName>
    </alternativeName>
</protein>
<dbReference type="Pfam" id="PF03477">
    <property type="entry name" value="ATP-cone"/>
    <property type="match status" value="1"/>
</dbReference>
<keyword evidence="7" id="KW-0560">Oxidoreductase</keyword>
<dbReference type="PROSITE" id="PS51161">
    <property type="entry name" value="ATP_CONE"/>
    <property type="match status" value="1"/>
</dbReference>
<feature type="domain" description="ATP-cone" evidence="6">
    <location>
        <begin position="12"/>
        <end position="55"/>
    </location>
</feature>
<dbReference type="GO" id="GO:0005524">
    <property type="term" value="F:ATP binding"/>
    <property type="evidence" value="ECO:0007669"/>
    <property type="project" value="UniProtKB-UniRule"/>
</dbReference>
<evidence type="ECO:0000256" key="5">
    <source>
        <dbReference type="PROSITE-ProRule" id="PRU00492"/>
    </source>
</evidence>
<proteinExistence type="predicted"/>
<evidence type="ECO:0000259" key="6">
    <source>
        <dbReference type="PROSITE" id="PS51161"/>
    </source>
</evidence>
<sequence>MIKTNSLKSAKLYVIKRDGRKEEIHFDKITSRIQKLCYNLNMDFVDPVGKHSNLL</sequence>
<dbReference type="GO" id="GO:0016491">
    <property type="term" value="F:oxidoreductase activity"/>
    <property type="evidence" value="ECO:0007669"/>
    <property type="project" value="UniProtKB-KW"/>
</dbReference>
<dbReference type="EMBL" id="CH933807">
    <property type="protein sequence ID" value="KRG03884.1"/>
    <property type="molecule type" value="Genomic_DNA"/>
</dbReference>
<organism evidence="7 8">
    <name type="scientific">Drosophila mojavensis</name>
    <name type="common">Fruit fly</name>
    <dbReference type="NCBI Taxonomy" id="7230"/>
    <lineage>
        <taxon>Eukaryota</taxon>
        <taxon>Metazoa</taxon>
        <taxon>Ecdysozoa</taxon>
        <taxon>Arthropoda</taxon>
        <taxon>Hexapoda</taxon>
        <taxon>Insecta</taxon>
        <taxon>Pterygota</taxon>
        <taxon>Neoptera</taxon>
        <taxon>Endopterygota</taxon>
        <taxon>Diptera</taxon>
        <taxon>Brachycera</taxon>
        <taxon>Muscomorpha</taxon>
        <taxon>Ephydroidea</taxon>
        <taxon>Drosophilidae</taxon>
        <taxon>Drosophila</taxon>
    </lineage>
</organism>